<reference evidence="1" key="1">
    <citation type="submission" date="2025-08" db="UniProtKB">
        <authorList>
            <consortium name="Ensembl"/>
        </authorList>
    </citation>
    <scope>IDENTIFICATION</scope>
</reference>
<gene>
    <name evidence="1" type="primary">TMEM220</name>
</gene>
<name>A0A8C8CAP2_ONCTS</name>
<evidence type="ECO:0000313" key="2">
    <source>
        <dbReference type="Proteomes" id="UP000694402"/>
    </source>
</evidence>
<evidence type="ECO:0000313" key="1">
    <source>
        <dbReference type="Ensembl" id="ENSOTSP00005006323.2"/>
    </source>
</evidence>
<organism evidence="1 2">
    <name type="scientific">Oncorhynchus tshawytscha</name>
    <name type="common">Chinook salmon</name>
    <name type="synonym">Salmo tshawytscha</name>
    <dbReference type="NCBI Taxonomy" id="74940"/>
    <lineage>
        <taxon>Eukaryota</taxon>
        <taxon>Metazoa</taxon>
        <taxon>Chordata</taxon>
        <taxon>Craniata</taxon>
        <taxon>Vertebrata</taxon>
        <taxon>Euteleostomi</taxon>
        <taxon>Actinopterygii</taxon>
        <taxon>Neopterygii</taxon>
        <taxon>Teleostei</taxon>
        <taxon>Protacanthopterygii</taxon>
        <taxon>Salmoniformes</taxon>
        <taxon>Salmonidae</taxon>
        <taxon>Salmoninae</taxon>
        <taxon>Oncorhynchus</taxon>
    </lineage>
</organism>
<dbReference type="AlphaFoldDB" id="A0A8C8CAP2"/>
<keyword evidence="2" id="KW-1185">Reference proteome</keyword>
<sequence>MMGNVGQRLIEVPQLDRDSEVPRVLQTPRWFLLTQVVLPLGCTVEAMGYPGRAAVPVWLHAPSRSTCWSWASLYRQAVAIIITGRCLGGVIPNVIKYWIDGDMDLLWFGLLRPCPKWHPIPYIVH</sequence>
<proteinExistence type="predicted"/>
<reference evidence="1" key="2">
    <citation type="submission" date="2025-09" db="UniProtKB">
        <authorList>
            <consortium name="Ensembl"/>
        </authorList>
    </citation>
    <scope>IDENTIFICATION</scope>
</reference>
<accession>A0A8C8CAP2</accession>
<dbReference type="Proteomes" id="UP000694402">
    <property type="component" value="Unassembled WGS sequence"/>
</dbReference>
<dbReference type="Ensembl" id="ENSOTST00005007015.2">
    <property type="protein sequence ID" value="ENSOTSP00005006323.2"/>
    <property type="gene ID" value="ENSOTSG00005003625.2"/>
</dbReference>
<protein>
    <submittedName>
        <fullName evidence="1">Uncharacterized protein</fullName>
    </submittedName>
</protein>